<evidence type="ECO:0008006" key="4">
    <source>
        <dbReference type="Google" id="ProtNLM"/>
    </source>
</evidence>
<evidence type="ECO:0000313" key="2">
    <source>
        <dbReference type="EMBL" id="KAH7175987.1"/>
    </source>
</evidence>
<evidence type="ECO:0000313" key="3">
    <source>
        <dbReference type="Proteomes" id="UP000738349"/>
    </source>
</evidence>
<dbReference type="Gene3D" id="1.10.510.10">
    <property type="entry name" value="Transferase(Phosphotransferase) domain 1"/>
    <property type="match status" value="1"/>
</dbReference>
<dbReference type="EMBL" id="JAGMUV010000001">
    <property type="protein sequence ID" value="KAH7175987.1"/>
    <property type="molecule type" value="Genomic_DNA"/>
</dbReference>
<evidence type="ECO:0000256" key="1">
    <source>
        <dbReference type="SAM" id="MobiDB-lite"/>
    </source>
</evidence>
<dbReference type="OrthoDB" id="8905873at2759"/>
<protein>
    <recommendedName>
        <fullName evidence="4">Protein kinase domain-containing protein</fullName>
    </recommendedName>
</protein>
<feature type="region of interest" description="Disordered" evidence="1">
    <location>
        <begin position="113"/>
        <end position="132"/>
    </location>
</feature>
<dbReference type="Proteomes" id="UP000738349">
    <property type="component" value="Unassembled WGS sequence"/>
</dbReference>
<dbReference type="InterPro" id="IPR011009">
    <property type="entry name" value="Kinase-like_dom_sf"/>
</dbReference>
<keyword evidence="3" id="KW-1185">Reference proteome</keyword>
<dbReference type="AlphaFoldDB" id="A0A9P9FTL8"/>
<gene>
    <name evidence="2" type="ORF">EDB81DRAFT_634197</name>
</gene>
<organism evidence="2 3">
    <name type="scientific">Dactylonectria macrodidyma</name>
    <dbReference type="NCBI Taxonomy" id="307937"/>
    <lineage>
        <taxon>Eukaryota</taxon>
        <taxon>Fungi</taxon>
        <taxon>Dikarya</taxon>
        <taxon>Ascomycota</taxon>
        <taxon>Pezizomycotina</taxon>
        <taxon>Sordariomycetes</taxon>
        <taxon>Hypocreomycetidae</taxon>
        <taxon>Hypocreales</taxon>
        <taxon>Nectriaceae</taxon>
        <taxon>Dactylonectria</taxon>
    </lineage>
</organism>
<feature type="non-terminal residue" evidence="2">
    <location>
        <position position="1"/>
    </location>
</feature>
<name>A0A9P9FTL8_9HYPO</name>
<sequence>LGVPVFLSAFHLDRPYYYNHRVCLIHMMLHSWAGSCVGATQALQTRPKAYLHDLEDLLGVLRQLGVTHRDVWEPNIFWCSETNSVMLIDFKRAILERLRPFIAKTSYPKRISSRNKYRRSKSEGDSSHLPPVVLNGGVHRMVAGCAARNKA</sequence>
<proteinExistence type="predicted"/>
<accession>A0A9P9FTL8</accession>
<comment type="caution">
    <text evidence="2">The sequence shown here is derived from an EMBL/GenBank/DDBJ whole genome shotgun (WGS) entry which is preliminary data.</text>
</comment>
<reference evidence="2" key="1">
    <citation type="journal article" date="2021" name="Nat. Commun.">
        <title>Genetic determinants of endophytism in the Arabidopsis root mycobiome.</title>
        <authorList>
            <person name="Mesny F."/>
            <person name="Miyauchi S."/>
            <person name="Thiergart T."/>
            <person name="Pickel B."/>
            <person name="Atanasova L."/>
            <person name="Karlsson M."/>
            <person name="Huettel B."/>
            <person name="Barry K.W."/>
            <person name="Haridas S."/>
            <person name="Chen C."/>
            <person name="Bauer D."/>
            <person name="Andreopoulos W."/>
            <person name="Pangilinan J."/>
            <person name="LaButti K."/>
            <person name="Riley R."/>
            <person name="Lipzen A."/>
            <person name="Clum A."/>
            <person name="Drula E."/>
            <person name="Henrissat B."/>
            <person name="Kohler A."/>
            <person name="Grigoriev I.V."/>
            <person name="Martin F.M."/>
            <person name="Hacquard S."/>
        </authorList>
    </citation>
    <scope>NUCLEOTIDE SEQUENCE</scope>
    <source>
        <strain evidence="2">MPI-CAGE-AT-0147</strain>
    </source>
</reference>
<dbReference type="SUPFAM" id="SSF56112">
    <property type="entry name" value="Protein kinase-like (PK-like)"/>
    <property type="match status" value="1"/>
</dbReference>